<proteinExistence type="predicted"/>
<dbReference type="AlphaFoldDB" id="A0A235ELY4"/>
<feature type="region of interest" description="Disordered" evidence="1">
    <location>
        <begin position="90"/>
        <end position="110"/>
    </location>
</feature>
<dbReference type="EMBL" id="NOIG01000009">
    <property type="protein sequence ID" value="OYD49577.1"/>
    <property type="molecule type" value="Genomic_DNA"/>
</dbReference>
<feature type="compositionally biased region" description="Polar residues" evidence="1">
    <location>
        <begin position="91"/>
        <end position="104"/>
    </location>
</feature>
<dbReference type="OrthoDB" id="8909437at2"/>
<protein>
    <submittedName>
        <fullName evidence="2">Uncharacterized protein</fullName>
    </submittedName>
</protein>
<sequence>MPRTRPSLKPQLALPIAIILIAISAYPARADGKKDSKTSTACPAAADMDHQHLQGRWLAELRAPAAEGATPPPPTTAVLQLGPHPELAQSVRGTTQRGSTTAQVSGDVDDGDLTLEESINGTNISATWTGRVVDGSCGKEIRGTWNNAHPTPPAPAAIPFVMRRQAGWQ</sequence>
<comment type="caution">
    <text evidence="2">The sequence shown here is derived from an EMBL/GenBank/DDBJ whole genome shotgun (WGS) entry which is preliminary data.</text>
</comment>
<reference evidence="2 3" key="1">
    <citation type="submission" date="2017-07" db="EMBL/GenBank/DDBJ databases">
        <title>Acidovorax KNDSW TSA 6 genome sequence and assembly.</title>
        <authorList>
            <person name="Mayilraj S."/>
        </authorList>
    </citation>
    <scope>NUCLEOTIDE SEQUENCE [LARGE SCALE GENOMIC DNA]</scope>
    <source>
        <strain evidence="2 3">KNDSW-TSA6</strain>
    </source>
</reference>
<keyword evidence="3" id="KW-1185">Reference proteome</keyword>
<name>A0A235ELY4_9BURK</name>
<organism evidence="2 3">
    <name type="scientific">Acidovorax kalamii</name>
    <dbReference type="NCBI Taxonomy" id="2004485"/>
    <lineage>
        <taxon>Bacteria</taxon>
        <taxon>Pseudomonadati</taxon>
        <taxon>Pseudomonadota</taxon>
        <taxon>Betaproteobacteria</taxon>
        <taxon>Burkholderiales</taxon>
        <taxon>Comamonadaceae</taxon>
        <taxon>Acidovorax</taxon>
    </lineage>
</organism>
<dbReference type="Proteomes" id="UP000215441">
    <property type="component" value="Unassembled WGS sequence"/>
</dbReference>
<accession>A0A235ELY4</accession>
<evidence type="ECO:0000313" key="3">
    <source>
        <dbReference type="Proteomes" id="UP000215441"/>
    </source>
</evidence>
<evidence type="ECO:0000256" key="1">
    <source>
        <dbReference type="SAM" id="MobiDB-lite"/>
    </source>
</evidence>
<evidence type="ECO:0000313" key="2">
    <source>
        <dbReference type="EMBL" id="OYD49577.1"/>
    </source>
</evidence>
<gene>
    <name evidence="2" type="ORF">CBY09_14490</name>
</gene>